<evidence type="ECO:0000259" key="2">
    <source>
        <dbReference type="PROSITE" id="PS50110"/>
    </source>
</evidence>
<dbReference type="CDD" id="cd00156">
    <property type="entry name" value="REC"/>
    <property type="match status" value="1"/>
</dbReference>
<dbReference type="InterPro" id="IPR001789">
    <property type="entry name" value="Sig_transdc_resp-reg_receiver"/>
</dbReference>
<dbReference type="SMART" id="SM00267">
    <property type="entry name" value="GGDEF"/>
    <property type="match status" value="1"/>
</dbReference>
<dbReference type="InterPro" id="IPR011006">
    <property type="entry name" value="CheY-like_superfamily"/>
</dbReference>
<dbReference type="PANTHER" id="PTHR46663:SF2">
    <property type="entry name" value="GGDEF DOMAIN-CONTAINING PROTEIN"/>
    <property type="match status" value="1"/>
</dbReference>
<evidence type="ECO:0000256" key="1">
    <source>
        <dbReference type="PROSITE-ProRule" id="PRU00169"/>
    </source>
</evidence>
<dbReference type="SUPFAM" id="SSF52172">
    <property type="entry name" value="CheY-like"/>
    <property type="match status" value="1"/>
</dbReference>
<gene>
    <name evidence="4" type="ORF">CEX98_00620</name>
</gene>
<dbReference type="Pfam" id="PF00990">
    <property type="entry name" value="GGDEF"/>
    <property type="match status" value="1"/>
</dbReference>
<dbReference type="Gene3D" id="3.30.70.270">
    <property type="match status" value="1"/>
</dbReference>
<organism evidence="4 5">
    <name type="scientific">Pseudoalteromonas piscicida</name>
    <dbReference type="NCBI Taxonomy" id="43662"/>
    <lineage>
        <taxon>Bacteria</taxon>
        <taxon>Pseudomonadati</taxon>
        <taxon>Pseudomonadota</taxon>
        <taxon>Gammaproteobacteria</taxon>
        <taxon>Alteromonadales</taxon>
        <taxon>Pseudoalteromonadaceae</taxon>
        <taxon>Pseudoalteromonas</taxon>
    </lineage>
</organism>
<accession>A0A2A5JW32</accession>
<keyword evidence="1" id="KW-0597">Phosphoprotein</keyword>
<feature type="domain" description="Response regulatory" evidence="2">
    <location>
        <begin position="5"/>
        <end position="123"/>
    </location>
</feature>
<name>A0A2A5JW32_PSEO7</name>
<dbReference type="PROSITE" id="PS50110">
    <property type="entry name" value="RESPONSE_REGULATORY"/>
    <property type="match status" value="1"/>
</dbReference>
<evidence type="ECO:0000259" key="3">
    <source>
        <dbReference type="PROSITE" id="PS50887"/>
    </source>
</evidence>
<feature type="domain" description="GGDEF" evidence="3">
    <location>
        <begin position="167"/>
        <end position="304"/>
    </location>
</feature>
<proteinExistence type="predicted"/>
<comment type="caution">
    <text evidence="4">The sequence shown here is derived from an EMBL/GenBank/DDBJ whole genome shotgun (WGS) entry which is preliminary data.</text>
</comment>
<evidence type="ECO:0000313" key="4">
    <source>
        <dbReference type="EMBL" id="PCK33665.1"/>
    </source>
</evidence>
<protein>
    <submittedName>
        <fullName evidence="4">Diguanylate cyclase response regulator</fullName>
    </submittedName>
</protein>
<dbReference type="InterPro" id="IPR000160">
    <property type="entry name" value="GGDEF_dom"/>
</dbReference>
<dbReference type="Proteomes" id="UP000228621">
    <property type="component" value="Unassembled WGS sequence"/>
</dbReference>
<dbReference type="Pfam" id="PF00072">
    <property type="entry name" value="Response_reg"/>
    <property type="match status" value="1"/>
</dbReference>
<dbReference type="OrthoDB" id="766410at2"/>
<dbReference type="InterPro" id="IPR029787">
    <property type="entry name" value="Nucleotide_cyclase"/>
</dbReference>
<dbReference type="PROSITE" id="PS50887">
    <property type="entry name" value="GGDEF"/>
    <property type="match status" value="1"/>
</dbReference>
<dbReference type="PANTHER" id="PTHR46663">
    <property type="entry name" value="DIGUANYLATE CYCLASE DGCT-RELATED"/>
    <property type="match status" value="1"/>
</dbReference>
<dbReference type="NCBIfam" id="TIGR00254">
    <property type="entry name" value="GGDEF"/>
    <property type="match status" value="1"/>
</dbReference>
<dbReference type="AlphaFoldDB" id="A0A2A5JW32"/>
<dbReference type="Gene3D" id="3.40.50.2300">
    <property type="match status" value="1"/>
</dbReference>
<keyword evidence="5" id="KW-1185">Reference proteome</keyword>
<evidence type="ECO:0000313" key="5">
    <source>
        <dbReference type="Proteomes" id="UP000228621"/>
    </source>
</evidence>
<dbReference type="SUPFAM" id="SSF55073">
    <property type="entry name" value="Nucleotide cyclase"/>
    <property type="match status" value="1"/>
</dbReference>
<dbReference type="GO" id="GO:0000160">
    <property type="term" value="P:phosphorelay signal transduction system"/>
    <property type="evidence" value="ECO:0007669"/>
    <property type="project" value="InterPro"/>
</dbReference>
<reference evidence="5" key="1">
    <citation type="journal article" date="2019" name="Genome Announc.">
        <title>Draft Genome Sequence of Pseudoalteromonas piscicida Strain 36Y ROTHPW, an Hypersaline Seawater Isolate from the South Coast of Sonora, Mexico.</title>
        <authorList>
            <person name="Sanchez-Diaz R."/>
            <person name="Molina-Garza Z.J."/>
            <person name="Cruz-Suarez L.E."/>
            <person name="Selvin J."/>
            <person name="Kiran G.S."/>
            <person name="Ibarra-Gamez J.C."/>
            <person name="Gomez-Gil B."/>
            <person name="Galaviz-Silva L."/>
        </authorList>
    </citation>
    <scope>NUCLEOTIDE SEQUENCE [LARGE SCALE GENOMIC DNA]</scope>
    <source>
        <strain evidence="5">36Y_RITHPW</strain>
    </source>
</reference>
<dbReference type="CDD" id="cd01949">
    <property type="entry name" value="GGDEF"/>
    <property type="match status" value="1"/>
</dbReference>
<dbReference type="InterPro" id="IPR043128">
    <property type="entry name" value="Rev_trsase/Diguanyl_cyclase"/>
</dbReference>
<dbReference type="RefSeq" id="WP_099640211.1">
    <property type="nucleotide sequence ID" value="NZ_JAQPZX010000050.1"/>
</dbReference>
<sequence length="312" mass="35417">MNTWLIYLLEDNDEDAYLVKRTLAHTNGRQKFNVKHFKSLDQLEHATKTVKPEALLIDLNIDESQGLNTLIKVKQFSVCAPIIVLTGVSDTLFGEKAIQLGAQDYIPKHELSSPLLVRTITFSKERYEMQRNLENLVVMDRLTMLHNRGAFDSEIDRAISESERYGHGFGVLFIDLDNFKPVNDQLGHQAGDQLLKILSAKLKMYKRASDFVARYGGDEFVVIAPHLTEKNQLRKLAQHKYDLLSDNYCLQDENANIQEVKLGLSIGAVIYPTDATSAEELIAKADKAMYYAKTNQLPYALYSETGLDKEQE</sequence>
<dbReference type="SMART" id="SM00448">
    <property type="entry name" value="REC"/>
    <property type="match status" value="1"/>
</dbReference>
<feature type="modified residue" description="4-aspartylphosphate" evidence="1">
    <location>
        <position position="58"/>
    </location>
</feature>
<dbReference type="EMBL" id="NKHF01000003">
    <property type="protein sequence ID" value="PCK33665.1"/>
    <property type="molecule type" value="Genomic_DNA"/>
</dbReference>
<dbReference type="InterPro" id="IPR052163">
    <property type="entry name" value="DGC-Regulatory_Protein"/>
</dbReference>